<sequence>MRPEQPSLPGQKTHGPRGEALLIRPSRPGQPISRSQPNMDVISGDPCQGMSSLDCAVSPEFMQLYYSTTDDNSTTSNYMSGSGESDEVDDLRKQIHSMELMYGDLLKSLGVKNETLDAVEKNGKGGKGEDKKVRRAQSIVLQSQRSRDIKAVNRRFSRLESHVVTLARSVAHLSSEMRSQNLMFQEVEHMKRQIDELRVSRLPGLAPSRHQELERFRQILPGLTNPYRITKLSKFFGEKPPLIQLFLKKLGYERYIPNFERENISMLELPYLDEHRLERMSIPMGPRLRILQEAQKAFQHENFPSQIYIV</sequence>
<accession>A0ABM1EWL6</accession>
<evidence type="ECO:0000259" key="2">
    <source>
        <dbReference type="SMART" id="SM00454"/>
    </source>
</evidence>
<dbReference type="SMART" id="SM00454">
    <property type="entry name" value="SAM"/>
    <property type="match status" value="1"/>
</dbReference>
<dbReference type="Proteomes" id="UP000695022">
    <property type="component" value="Unplaced"/>
</dbReference>
<reference evidence="4" key="1">
    <citation type="submission" date="2025-08" db="UniProtKB">
        <authorList>
            <consortium name="RefSeq"/>
        </authorList>
    </citation>
    <scope>IDENTIFICATION</scope>
</reference>
<keyword evidence="3" id="KW-1185">Reference proteome</keyword>
<dbReference type="SUPFAM" id="SSF47769">
    <property type="entry name" value="SAM/Pointed domain"/>
    <property type="match status" value="1"/>
</dbReference>
<feature type="domain" description="SAM" evidence="2">
    <location>
        <begin position="236"/>
        <end position="300"/>
    </location>
</feature>
<dbReference type="CDD" id="cd09487">
    <property type="entry name" value="SAM_superfamily"/>
    <property type="match status" value="1"/>
</dbReference>
<evidence type="ECO:0000256" key="1">
    <source>
        <dbReference type="SAM" id="MobiDB-lite"/>
    </source>
</evidence>
<protein>
    <submittedName>
        <fullName evidence="4">Uncharacterized protein LOC106816475</fullName>
    </submittedName>
</protein>
<dbReference type="InterPro" id="IPR013761">
    <property type="entry name" value="SAM/pointed_sf"/>
</dbReference>
<evidence type="ECO:0000313" key="4">
    <source>
        <dbReference type="RefSeq" id="XP_014676587.1"/>
    </source>
</evidence>
<dbReference type="InterPro" id="IPR001660">
    <property type="entry name" value="SAM"/>
</dbReference>
<feature type="region of interest" description="Disordered" evidence="1">
    <location>
        <begin position="1"/>
        <end position="40"/>
    </location>
</feature>
<gene>
    <name evidence="4" type="primary">LOC106816475</name>
</gene>
<dbReference type="RefSeq" id="XP_014676587.1">
    <property type="nucleotide sequence ID" value="XM_014821101.1"/>
</dbReference>
<dbReference type="Gene3D" id="1.10.150.50">
    <property type="entry name" value="Transcription Factor, Ets-1"/>
    <property type="match status" value="1"/>
</dbReference>
<name>A0ABM1EWL6_PRICU</name>
<dbReference type="Pfam" id="PF00536">
    <property type="entry name" value="SAM_1"/>
    <property type="match status" value="1"/>
</dbReference>
<dbReference type="GeneID" id="106816475"/>
<proteinExistence type="predicted"/>
<evidence type="ECO:0000313" key="3">
    <source>
        <dbReference type="Proteomes" id="UP000695022"/>
    </source>
</evidence>
<organism evidence="3 4">
    <name type="scientific">Priapulus caudatus</name>
    <name type="common">Priapulid worm</name>
    <dbReference type="NCBI Taxonomy" id="37621"/>
    <lineage>
        <taxon>Eukaryota</taxon>
        <taxon>Metazoa</taxon>
        <taxon>Ecdysozoa</taxon>
        <taxon>Scalidophora</taxon>
        <taxon>Priapulida</taxon>
        <taxon>Priapulimorpha</taxon>
        <taxon>Priapulimorphida</taxon>
        <taxon>Priapulidae</taxon>
        <taxon>Priapulus</taxon>
    </lineage>
</organism>